<accession>A0ABQ6LKE7</accession>
<keyword evidence="8" id="KW-1185">Reference proteome</keyword>
<keyword evidence="4" id="KW-0378">Hydrolase</keyword>
<keyword evidence="3" id="KW-0479">Metal-binding</keyword>
<evidence type="ECO:0000256" key="3">
    <source>
        <dbReference type="ARBA" id="ARBA00022723"/>
    </source>
</evidence>
<dbReference type="InterPro" id="IPR020847">
    <property type="entry name" value="AP_endonuclease_F1_BS"/>
</dbReference>
<dbReference type="PANTHER" id="PTHR43250:SF2">
    <property type="entry name" value="EXODEOXYRIBONUCLEASE III"/>
    <property type="match status" value="1"/>
</dbReference>
<dbReference type="EMBL" id="BSYI01000001">
    <property type="protein sequence ID" value="GMG80886.1"/>
    <property type="molecule type" value="Genomic_DNA"/>
</dbReference>
<organism evidence="7 8">
    <name type="scientific">Paralimibaculum aggregatum</name>
    <dbReference type="NCBI Taxonomy" id="3036245"/>
    <lineage>
        <taxon>Bacteria</taxon>
        <taxon>Pseudomonadati</taxon>
        <taxon>Pseudomonadota</taxon>
        <taxon>Alphaproteobacteria</taxon>
        <taxon>Rhodobacterales</taxon>
        <taxon>Paracoccaceae</taxon>
        <taxon>Paralimibaculum</taxon>
    </lineage>
</organism>
<dbReference type="NCBIfam" id="TIGR00633">
    <property type="entry name" value="xth"/>
    <property type="match status" value="1"/>
</dbReference>
<proteinExistence type="inferred from homology"/>
<dbReference type="CDD" id="cd09086">
    <property type="entry name" value="ExoIII-like_AP-endo"/>
    <property type="match status" value="1"/>
</dbReference>
<dbReference type="PROSITE" id="PS00726">
    <property type="entry name" value="AP_NUCLEASE_F1_1"/>
    <property type="match status" value="1"/>
</dbReference>
<protein>
    <submittedName>
        <fullName evidence="7">Exodeoxyribonuclease III</fullName>
    </submittedName>
</protein>
<evidence type="ECO:0000313" key="7">
    <source>
        <dbReference type="EMBL" id="GMG80886.1"/>
    </source>
</evidence>
<evidence type="ECO:0000256" key="5">
    <source>
        <dbReference type="ARBA" id="ARBA00022842"/>
    </source>
</evidence>
<dbReference type="InterPro" id="IPR037493">
    <property type="entry name" value="ExoIII-like"/>
</dbReference>
<dbReference type="PANTHER" id="PTHR43250">
    <property type="entry name" value="EXODEOXYRIBONUCLEASE III"/>
    <property type="match status" value="1"/>
</dbReference>
<feature type="domain" description="Endonuclease/exonuclease/phosphatase" evidence="6">
    <location>
        <begin position="6"/>
        <end position="253"/>
    </location>
</feature>
<dbReference type="Proteomes" id="UP001239909">
    <property type="component" value="Unassembled WGS sequence"/>
</dbReference>
<dbReference type="RefSeq" id="WP_285669512.1">
    <property type="nucleotide sequence ID" value="NZ_BSYI01000001.1"/>
</dbReference>
<reference evidence="7 8" key="1">
    <citation type="submission" date="2023-04" db="EMBL/GenBank/DDBJ databases">
        <title>Marinoamorphus aggregata gen. nov., sp. Nov., isolate from tissue of brittle star Ophioplocus japonicus.</title>
        <authorList>
            <person name="Kawano K."/>
            <person name="Sawayama S."/>
            <person name="Nakagawa S."/>
        </authorList>
    </citation>
    <scope>NUCLEOTIDE SEQUENCE [LARGE SCALE GENOMIC DNA]</scope>
    <source>
        <strain evidence="7 8">NKW23</strain>
    </source>
</reference>
<dbReference type="InterPro" id="IPR004808">
    <property type="entry name" value="AP_endonuc_1"/>
</dbReference>
<comment type="caution">
    <text evidence="7">The sequence shown here is derived from an EMBL/GenBank/DDBJ whole genome shotgun (WGS) entry which is preliminary data.</text>
</comment>
<sequence>MRATIATWNINSVRLRVELVAAFLEQEAPDVLCLQETKSPVDKIPAERFAELGYSHMAARGEKGYNGVAIISRIPLEPLGHEDFCGKGDARHVAARLPGGVALHNFYVPAGGDEANRDTNPKFAHKLDFVAEMADWGRGLDGPAIAVGDLNIAPLEHDVWSHRQMLKVVSHTPVEVEAFEAARAAGGWGDVTRADISPEEKLYSWWSYRAKDWALADRGRRLDHIWARGGAAAVPGSSRVLKPWRGVEKPSDHVPVIAAFELG</sequence>
<dbReference type="PROSITE" id="PS51435">
    <property type="entry name" value="AP_NUCLEASE_F1_4"/>
    <property type="match status" value="1"/>
</dbReference>
<comment type="cofactor">
    <cofactor evidence="1">
        <name>Mg(2+)</name>
        <dbReference type="ChEBI" id="CHEBI:18420"/>
    </cofactor>
</comment>
<keyword evidence="5" id="KW-0460">Magnesium</keyword>
<evidence type="ECO:0000256" key="4">
    <source>
        <dbReference type="ARBA" id="ARBA00022801"/>
    </source>
</evidence>
<gene>
    <name evidence="7" type="ORF">LNKW23_00980</name>
</gene>
<dbReference type="SUPFAM" id="SSF56219">
    <property type="entry name" value="DNase I-like"/>
    <property type="match status" value="1"/>
</dbReference>
<dbReference type="Pfam" id="PF03372">
    <property type="entry name" value="Exo_endo_phos"/>
    <property type="match status" value="1"/>
</dbReference>
<evidence type="ECO:0000256" key="1">
    <source>
        <dbReference type="ARBA" id="ARBA00001946"/>
    </source>
</evidence>
<evidence type="ECO:0000259" key="6">
    <source>
        <dbReference type="Pfam" id="PF03372"/>
    </source>
</evidence>
<dbReference type="Gene3D" id="3.60.10.10">
    <property type="entry name" value="Endonuclease/exonuclease/phosphatase"/>
    <property type="match status" value="1"/>
</dbReference>
<evidence type="ECO:0000313" key="8">
    <source>
        <dbReference type="Proteomes" id="UP001239909"/>
    </source>
</evidence>
<comment type="similarity">
    <text evidence="2">Belongs to the DNA repair enzymes AP/ExoA family.</text>
</comment>
<dbReference type="InterPro" id="IPR036691">
    <property type="entry name" value="Endo/exonu/phosph_ase_sf"/>
</dbReference>
<dbReference type="InterPro" id="IPR005135">
    <property type="entry name" value="Endo/exonuclease/phosphatase"/>
</dbReference>
<evidence type="ECO:0000256" key="2">
    <source>
        <dbReference type="ARBA" id="ARBA00007092"/>
    </source>
</evidence>
<name>A0ABQ6LKE7_9RHOB</name>